<gene>
    <name evidence="1" type="ORF">EXU48_24175</name>
</gene>
<proteinExistence type="predicted"/>
<protein>
    <submittedName>
        <fullName evidence="1">Uncharacterized protein</fullName>
    </submittedName>
</protein>
<organism evidence="1 2">
    <name type="scientific">Occultella glacieicola</name>
    <dbReference type="NCBI Taxonomy" id="2518684"/>
    <lineage>
        <taxon>Bacteria</taxon>
        <taxon>Bacillati</taxon>
        <taxon>Actinomycetota</taxon>
        <taxon>Actinomycetes</taxon>
        <taxon>Micrococcales</taxon>
        <taxon>Ruaniaceae</taxon>
        <taxon>Occultella</taxon>
    </lineage>
</organism>
<keyword evidence="2" id="KW-1185">Reference proteome</keyword>
<accession>A0ABY2DW96</accession>
<reference evidence="1 2" key="1">
    <citation type="submission" date="2019-03" db="EMBL/GenBank/DDBJ databases">
        <title>Genomic features of bacteria from cold environments.</title>
        <authorList>
            <person name="Shen L."/>
        </authorList>
    </citation>
    <scope>NUCLEOTIDE SEQUENCE [LARGE SCALE GENOMIC DNA]</scope>
    <source>
        <strain evidence="2">T3246-1</strain>
    </source>
</reference>
<evidence type="ECO:0000313" key="2">
    <source>
        <dbReference type="Proteomes" id="UP000504882"/>
    </source>
</evidence>
<name>A0ABY2DW96_9MICO</name>
<comment type="caution">
    <text evidence="1">The sequence shown here is derived from an EMBL/GenBank/DDBJ whole genome shotgun (WGS) entry which is preliminary data.</text>
</comment>
<dbReference type="EMBL" id="SMNA01000022">
    <property type="protein sequence ID" value="TDE88017.1"/>
    <property type="molecule type" value="Genomic_DNA"/>
</dbReference>
<dbReference type="Proteomes" id="UP000504882">
    <property type="component" value="Unassembled WGS sequence"/>
</dbReference>
<evidence type="ECO:0000313" key="1">
    <source>
        <dbReference type="EMBL" id="TDE88017.1"/>
    </source>
</evidence>
<dbReference type="RefSeq" id="WP_133110267.1">
    <property type="nucleotide sequence ID" value="NZ_SMNA01000022.1"/>
</dbReference>
<sequence>MGQTEITPEVLTHRIGQLETLVDEVSKLLPDVKAIRDRQDTNTWSAVPSPTGYSGRLRGLLTTTETSLNTSVETMTTMHEELAAYARDMKNLDEGVAARLQAIKTALDAA</sequence>